<organism evidence="2 3">
    <name type="scientific">Hypsizygus marmoreus</name>
    <name type="common">White beech mushroom</name>
    <name type="synonym">Agaricus marmoreus</name>
    <dbReference type="NCBI Taxonomy" id="39966"/>
    <lineage>
        <taxon>Eukaryota</taxon>
        <taxon>Fungi</taxon>
        <taxon>Dikarya</taxon>
        <taxon>Basidiomycota</taxon>
        <taxon>Agaricomycotina</taxon>
        <taxon>Agaricomycetes</taxon>
        <taxon>Agaricomycetidae</taxon>
        <taxon>Agaricales</taxon>
        <taxon>Tricholomatineae</taxon>
        <taxon>Lyophyllaceae</taxon>
        <taxon>Hypsizygus</taxon>
    </lineage>
</organism>
<dbReference type="OrthoDB" id="2546621at2759"/>
<proteinExistence type="predicted"/>
<dbReference type="EMBL" id="LUEZ02000023">
    <property type="protein sequence ID" value="RDB26691.1"/>
    <property type="molecule type" value="Genomic_DNA"/>
</dbReference>
<dbReference type="AlphaFoldDB" id="A0A369JWH6"/>
<comment type="caution">
    <text evidence="2">The sequence shown here is derived from an EMBL/GenBank/DDBJ whole genome shotgun (WGS) entry which is preliminary data.</text>
</comment>
<evidence type="ECO:0000313" key="3">
    <source>
        <dbReference type="Proteomes" id="UP000076154"/>
    </source>
</evidence>
<dbReference type="STRING" id="39966.A0A369JWH6"/>
<protein>
    <submittedName>
        <fullName evidence="2">Uncharacterized protein</fullName>
    </submittedName>
</protein>
<dbReference type="Proteomes" id="UP000076154">
    <property type="component" value="Unassembled WGS sequence"/>
</dbReference>
<sequence length="280" mass="30419">MDVDPLADTVPPRYAIESDEEEDEYNPLRSSSEPNQVADVKVIGELPQERNIVVATGDVAKYWARGANLGEQSGAVAVNNIQVCKVGLVFNPEWTNATVIISEALTKLPVWAMHDYASTILDALKPPKVSLLDTYPVPSYIADKPPSFQDAPLRYLATSTIDPAIKSKADAFSPPNLIQSTSASFLSLLSTSHHSSNATLILVPSPHIPHPSPRELAPSNFLHLSEDRFEWSQDTINTAQQLVFLSIGEQPLPPWVSGKGASGLKSSRRHIEAGEGGMYI</sequence>
<evidence type="ECO:0000313" key="2">
    <source>
        <dbReference type="EMBL" id="RDB26691.1"/>
    </source>
</evidence>
<accession>A0A369JWH6</accession>
<keyword evidence="3" id="KW-1185">Reference proteome</keyword>
<name>A0A369JWH6_HYPMA</name>
<dbReference type="InParanoid" id="A0A369JWH6"/>
<gene>
    <name evidence="2" type="ORF">Hypma_005282</name>
</gene>
<feature type="region of interest" description="Disordered" evidence="1">
    <location>
        <begin position="1"/>
        <end position="32"/>
    </location>
</feature>
<evidence type="ECO:0000256" key="1">
    <source>
        <dbReference type="SAM" id="MobiDB-lite"/>
    </source>
</evidence>
<reference evidence="2" key="1">
    <citation type="submission" date="2018-04" db="EMBL/GenBank/DDBJ databases">
        <title>Whole genome sequencing of Hypsizygus marmoreus.</title>
        <authorList>
            <person name="Choi I.-G."/>
            <person name="Min B."/>
            <person name="Kim J.-G."/>
            <person name="Kim S."/>
            <person name="Oh Y.-L."/>
            <person name="Kong W.-S."/>
            <person name="Park H."/>
            <person name="Jeong J."/>
            <person name="Song E.-S."/>
        </authorList>
    </citation>
    <scope>NUCLEOTIDE SEQUENCE [LARGE SCALE GENOMIC DNA]</scope>
    <source>
        <strain evidence="2">51987-8</strain>
    </source>
</reference>